<reference evidence="3" key="1">
    <citation type="submission" date="2018-04" db="EMBL/GenBank/DDBJ databases">
        <authorList>
            <person name="Illikoud N."/>
        </authorList>
    </citation>
    <scope>NUCLEOTIDE SEQUENCE [LARGE SCALE GENOMIC DNA]</scope>
</reference>
<dbReference type="EMBL" id="OUNC01000045">
    <property type="protein sequence ID" value="SPP29394.1"/>
    <property type="molecule type" value="Genomic_DNA"/>
</dbReference>
<dbReference type="InterPro" id="IPR000477">
    <property type="entry name" value="RT_dom"/>
</dbReference>
<dbReference type="PANTHER" id="PTHR34047">
    <property type="entry name" value="NUCLEAR INTRON MATURASE 1, MITOCHONDRIAL-RELATED"/>
    <property type="match status" value="1"/>
</dbReference>
<sequence>MYSDKEIRRACKRAIKNVCFEGITDVEIFNRPFELKFIEHEITQKNIIDDITKSILSKDIKTSGIKLYGNILVPKKSISDFRKCAWIDIYDEIYYLTLVLLMCSKIEEHRINASKNKVLSYRIIKDFRSKELFNTNYNYTFFKKIVKEQENKRGTNIVVECDISNFYDRLNLHRLESMLLSMDNVDKDTINLLNQLLLYWANRDSYGLPVGSNASRILAEAVLIGVDDFLLSKKINFCRFVDDYRIFAKDSTEAYKNLTLLIERLQIEGLFVNSNKTKVRLARSKRGEIKIEEVEKKLENKNTTNMGVINGYSGLVPLKFREMTLTETEKLKQISLKKELSEIKEKVLIEPSELRELFKIVVAKEEWDLLVECSELLIKFPQLIPYFIDIIMKNKNKINEVIMEDLYSSFGKMLSNETPEYIQIFLVKFFAEGREPQKDILLAYFYKLNRNSGDYVGRAILEALSRKLSRSELLSLRSYFTRADIWEKRQILNLLNEGLPKEEKNAYFKNVSITNQDVMIKHMTNKKTAFLN</sequence>
<name>A0A2X0QLQ6_BROTH</name>
<evidence type="ECO:0000259" key="1">
    <source>
        <dbReference type="PROSITE" id="PS50878"/>
    </source>
</evidence>
<feature type="domain" description="Reverse transcriptase" evidence="1">
    <location>
        <begin position="95"/>
        <end position="310"/>
    </location>
</feature>
<accession>A0A2X0QLQ6</accession>
<gene>
    <name evidence="2" type="ORF">BTBSAS_50042</name>
</gene>
<dbReference type="InterPro" id="IPR051083">
    <property type="entry name" value="GrpII_Intron_Splice-Mob/Def"/>
</dbReference>
<dbReference type="Proteomes" id="UP000270190">
    <property type="component" value="Unassembled WGS sequence"/>
</dbReference>
<proteinExistence type="predicted"/>
<protein>
    <recommendedName>
        <fullName evidence="1">Reverse transcriptase domain-containing protein</fullName>
    </recommendedName>
</protein>
<evidence type="ECO:0000313" key="2">
    <source>
        <dbReference type="EMBL" id="SPP29394.1"/>
    </source>
</evidence>
<dbReference type="Pfam" id="PF00078">
    <property type="entry name" value="RVT_1"/>
    <property type="match status" value="1"/>
</dbReference>
<dbReference type="PANTHER" id="PTHR34047:SF8">
    <property type="entry name" value="PROTEIN YKFC"/>
    <property type="match status" value="1"/>
</dbReference>
<evidence type="ECO:0000313" key="3">
    <source>
        <dbReference type="Proteomes" id="UP000270190"/>
    </source>
</evidence>
<organism evidence="2 3">
    <name type="scientific">Brochothrix thermosphacta</name>
    <name type="common">Microbacterium thermosphactum</name>
    <dbReference type="NCBI Taxonomy" id="2756"/>
    <lineage>
        <taxon>Bacteria</taxon>
        <taxon>Bacillati</taxon>
        <taxon>Bacillota</taxon>
        <taxon>Bacilli</taxon>
        <taxon>Bacillales</taxon>
        <taxon>Listeriaceae</taxon>
        <taxon>Brochothrix</taxon>
    </lineage>
</organism>
<dbReference type="CDD" id="cd01646">
    <property type="entry name" value="RT_Bac_retron_I"/>
    <property type="match status" value="1"/>
</dbReference>
<dbReference type="RefSeq" id="WP_183117405.1">
    <property type="nucleotide sequence ID" value="NZ_OUNC01000045.1"/>
</dbReference>
<dbReference type="AlphaFoldDB" id="A0A2X0QLQ6"/>
<dbReference type="PROSITE" id="PS50878">
    <property type="entry name" value="RT_POL"/>
    <property type="match status" value="1"/>
</dbReference>